<proteinExistence type="predicted"/>
<evidence type="ECO:0000313" key="4">
    <source>
        <dbReference type="Proteomes" id="UP000317650"/>
    </source>
</evidence>
<comment type="caution">
    <text evidence="3">The sequence shown here is derived from an EMBL/GenBank/DDBJ whole genome shotgun (WGS) entry which is preliminary data.</text>
</comment>
<reference evidence="3 4" key="1">
    <citation type="journal article" date="2019" name="Nat. Plants">
        <title>Genome sequencing of Musa balbisiana reveals subgenome evolution and function divergence in polyploid bananas.</title>
        <authorList>
            <person name="Yao X."/>
        </authorList>
    </citation>
    <scope>NUCLEOTIDE SEQUENCE [LARGE SCALE GENOMIC DNA]</scope>
    <source>
        <strain evidence="4">cv. DH-PKW</strain>
        <tissue evidence="3">Leaves</tissue>
    </source>
</reference>
<keyword evidence="1" id="KW-0677">Repeat</keyword>
<dbReference type="STRING" id="52838.A0A4S8JMS1"/>
<dbReference type="PANTHER" id="PTHR10943:SF2">
    <property type="entry name" value="26S PROTEASOME NON-ATPASE REGULATORY SUBUNIT 1"/>
    <property type="match status" value="1"/>
</dbReference>
<feature type="transmembrane region" description="Helical" evidence="2">
    <location>
        <begin position="45"/>
        <end position="65"/>
    </location>
</feature>
<accession>A0A4S8JMS1</accession>
<dbReference type="Gene3D" id="1.25.10.10">
    <property type="entry name" value="Leucine-rich Repeat Variant"/>
    <property type="match status" value="1"/>
</dbReference>
<dbReference type="EMBL" id="PYDT01000004">
    <property type="protein sequence ID" value="THU63019.1"/>
    <property type="molecule type" value="Genomic_DNA"/>
</dbReference>
<evidence type="ECO:0000256" key="1">
    <source>
        <dbReference type="ARBA" id="ARBA00022737"/>
    </source>
</evidence>
<sequence>MEPVGSARGLTSMVHESPQAFRLHAPDGVNSLVHLFWPEISTSVATMRVVVVTCGVSMVLCLEWLSRVTNWAKFSATTGLGVIHRGHLQPGRPLMAPTHLPTLKWYCWR</sequence>
<evidence type="ECO:0000256" key="2">
    <source>
        <dbReference type="SAM" id="Phobius"/>
    </source>
</evidence>
<gene>
    <name evidence="3" type="ORF">C4D60_Mb01t11300</name>
</gene>
<protein>
    <submittedName>
        <fullName evidence="3">Uncharacterized protein</fullName>
    </submittedName>
</protein>
<dbReference type="AlphaFoldDB" id="A0A4S8JMS1"/>
<organism evidence="3 4">
    <name type="scientific">Musa balbisiana</name>
    <name type="common">Banana</name>
    <dbReference type="NCBI Taxonomy" id="52838"/>
    <lineage>
        <taxon>Eukaryota</taxon>
        <taxon>Viridiplantae</taxon>
        <taxon>Streptophyta</taxon>
        <taxon>Embryophyta</taxon>
        <taxon>Tracheophyta</taxon>
        <taxon>Spermatophyta</taxon>
        <taxon>Magnoliopsida</taxon>
        <taxon>Liliopsida</taxon>
        <taxon>Zingiberales</taxon>
        <taxon>Musaceae</taxon>
        <taxon>Musa</taxon>
    </lineage>
</organism>
<dbReference type="GO" id="GO:0034515">
    <property type="term" value="C:proteasome storage granule"/>
    <property type="evidence" value="ECO:0007669"/>
    <property type="project" value="TreeGrafter"/>
</dbReference>
<dbReference type="GO" id="GO:0005634">
    <property type="term" value="C:nucleus"/>
    <property type="evidence" value="ECO:0007669"/>
    <property type="project" value="TreeGrafter"/>
</dbReference>
<evidence type="ECO:0000313" key="3">
    <source>
        <dbReference type="EMBL" id="THU63019.1"/>
    </source>
</evidence>
<dbReference type="InterPro" id="IPR011989">
    <property type="entry name" value="ARM-like"/>
</dbReference>
<dbReference type="GO" id="GO:0043161">
    <property type="term" value="P:proteasome-mediated ubiquitin-dependent protein catabolic process"/>
    <property type="evidence" value="ECO:0007669"/>
    <property type="project" value="TreeGrafter"/>
</dbReference>
<keyword evidence="2" id="KW-0472">Membrane</keyword>
<dbReference type="Proteomes" id="UP000317650">
    <property type="component" value="Chromosome 1"/>
</dbReference>
<name>A0A4S8JMS1_MUSBA</name>
<keyword evidence="2" id="KW-0812">Transmembrane</keyword>
<dbReference type="GO" id="GO:0008540">
    <property type="term" value="C:proteasome regulatory particle, base subcomplex"/>
    <property type="evidence" value="ECO:0007669"/>
    <property type="project" value="TreeGrafter"/>
</dbReference>
<dbReference type="PANTHER" id="PTHR10943">
    <property type="entry name" value="26S PROTEASOME NON-ATPASE REGULATORY SUBUNIT"/>
    <property type="match status" value="1"/>
</dbReference>
<keyword evidence="2" id="KW-1133">Transmembrane helix</keyword>
<keyword evidence="4" id="KW-1185">Reference proteome</keyword>